<gene>
    <name evidence="1" type="ORF">CR513_41301</name>
</gene>
<accession>A0A371FJF9</accession>
<dbReference type="Proteomes" id="UP000257109">
    <property type="component" value="Unassembled WGS sequence"/>
</dbReference>
<protein>
    <submittedName>
        <fullName evidence="1">Uncharacterized protein</fullName>
    </submittedName>
</protein>
<organism evidence="1 2">
    <name type="scientific">Mucuna pruriens</name>
    <name type="common">Velvet bean</name>
    <name type="synonym">Dolichos pruriens</name>
    <dbReference type="NCBI Taxonomy" id="157652"/>
    <lineage>
        <taxon>Eukaryota</taxon>
        <taxon>Viridiplantae</taxon>
        <taxon>Streptophyta</taxon>
        <taxon>Embryophyta</taxon>
        <taxon>Tracheophyta</taxon>
        <taxon>Spermatophyta</taxon>
        <taxon>Magnoliopsida</taxon>
        <taxon>eudicotyledons</taxon>
        <taxon>Gunneridae</taxon>
        <taxon>Pentapetalae</taxon>
        <taxon>rosids</taxon>
        <taxon>fabids</taxon>
        <taxon>Fabales</taxon>
        <taxon>Fabaceae</taxon>
        <taxon>Papilionoideae</taxon>
        <taxon>50 kb inversion clade</taxon>
        <taxon>NPAAA clade</taxon>
        <taxon>indigoferoid/millettioid clade</taxon>
        <taxon>Phaseoleae</taxon>
        <taxon>Mucuna</taxon>
    </lineage>
</organism>
<evidence type="ECO:0000313" key="1">
    <source>
        <dbReference type="EMBL" id="RDX78426.1"/>
    </source>
</evidence>
<comment type="caution">
    <text evidence="1">The sequence shown here is derived from an EMBL/GenBank/DDBJ whole genome shotgun (WGS) entry which is preliminary data.</text>
</comment>
<proteinExistence type="predicted"/>
<dbReference type="AlphaFoldDB" id="A0A371FJF9"/>
<dbReference type="EMBL" id="QJKJ01008872">
    <property type="protein sequence ID" value="RDX78426.1"/>
    <property type="molecule type" value="Genomic_DNA"/>
</dbReference>
<name>A0A371FJF9_MUCPR</name>
<sequence length="130" mass="14545">MGQTLRESLQGPLTMGRLKKLGNENSLAKLDERLSPAKYLWIWTPQVTLDLGPSLRDFGCVWTHGNVNSASHNDRCGRAVVFHWRWPDEMTSACGVSYEESKSAHILDLTIGDGVGMWIQSRHAKSASDY</sequence>
<keyword evidence="2" id="KW-1185">Reference proteome</keyword>
<reference evidence="1" key="1">
    <citation type="submission" date="2018-05" db="EMBL/GenBank/DDBJ databases">
        <title>Draft genome of Mucuna pruriens seed.</title>
        <authorList>
            <person name="Nnadi N.E."/>
            <person name="Vos R."/>
            <person name="Hasami M.H."/>
            <person name="Devisetty U.K."/>
            <person name="Aguiy J.C."/>
        </authorList>
    </citation>
    <scope>NUCLEOTIDE SEQUENCE [LARGE SCALE GENOMIC DNA]</scope>
    <source>
        <strain evidence="1">JCA_2017</strain>
    </source>
</reference>
<feature type="non-terminal residue" evidence="1">
    <location>
        <position position="1"/>
    </location>
</feature>
<evidence type="ECO:0000313" key="2">
    <source>
        <dbReference type="Proteomes" id="UP000257109"/>
    </source>
</evidence>